<keyword evidence="1" id="KW-1133">Transmembrane helix</keyword>
<feature type="transmembrane region" description="Helical" evidence="1">
    <location>
        <begin position="111"/>
        <end position="129"/>
    </location>
</feature>
<accession>A0A0H5DU17</accession>
<feature type="transmembrane region" description="Helical" evidence="1">
    <location>
        <begin position="220"/>
        <end position="239"/>
    </location>
</feature>
<evidence type="ECO:0000313" key="3">
    <source>
        <dbReference type="Proteomes" id="UP000220251"/>
    </source>
</evidence>
<dbReference type="OrthoDB" id="9854923at2"/>
<evidence type="ECO:0000256" key="1">
    <source>
        <dbReference type="SAM" id="Phobius"/>
    </source>
</evidence>
<dbReference type="RefSeq" id="WP_098039261.1">
    <property type="nucleotide sequence ID" value="NZ_CWGJ01000028.1"/>
</dbReference>
<reference evidence="3" key="1">
    <citation type="submission" date="2015-06" db="EMBL/GenBank/DDBJ databases">
        <authorList>
            <person name="Bertelli C."/>
        </authorList>
    </citation>
    <scope>NUCLEOTIDE SEQUENCE [LARGE SCALE GENOMIC DNA]</scope>
    <source>
        <strain evidence="3">CRIB-30</strain>
    </source>
</reference>
<evidence type="ECO:0000313" key="2">
    <source>
        <dbReference type="EMBL" id="CRX39394.1"/>
    </source>
</evidence>
<protein>
    <submittedName>
        <fullName evidence="2">Conserved putative membrane protein</fullName>
    </submittedName>
</protein>
<name>A0A0H5DU17_9BACT</name>
<proteinExistence type="predicted"/>
<feature type="transmembrane region" description="Helical" evidence="1">
    <location>
        <begin position="194"/>
        <end position="214"/>
    </location>
</feature>
<gene>
    <name evidence="2" type="ORF">ELAC_2073</name>
</gene>
<keyword evidence="3" id="KW-1185">Reference proteome</keyword>
<organism evidence="2 3">
    <name type="scientific">Estrella lausannensis</name>
    <dbReference type="NCBI Taxonomy" id="483423"/>
    <lineage>
        <taxon>Bacteria</taxon>
        <taxon>Pseudomonadati</taxon>
        <taxon>Chlamydiota</taxon>
        <taxon>Chlamydiia</taxon>
        <taxon>Parachlamydiales</taxon>
        <taxon>Candidatus Criblamydiaceae</taxon>
        <taxon>Estrella</taxon>
    </lineage>
</organism>
<dbReference type="Proteomes" id="UP000220251">
    <property type="component" value="Unassembled WGS sequence"/>
</dbReference>
<sequence>MTNVLPSILFQVYPTPNTPQKTVDVEVNQYLAKSAQLAKQILAPSECGYTQENRNIGRVQVNNYNFGSPSCMPMMIPLHTAPVYHVHTAPHYHVHHNPQHARQEKEGPSDGLRWIVGLAAAVMGGFAIYKVGQIINHIRAAGEELDENRQFQGRIRDWNYSLIAQGQGDSAALRALKTISEKRQSIFSRIKENAVLNLIIAISTVATAIFAIAGAVVGSWALLGLGLASGLAVAGSFLFKIGYASSDKNDVKDAQVLKEQIDLLKGPSYYQNILVEANS</sequence>
<dbReference type="AlphaFoldDB" id="A0A0H5DU17"/>
<keyword evidence="1" id="KW-0812">Transmembrane</keyword>
<keyword evidence="1" id="KW-0472">Membrane</keyword>
<dbReference type="EMBL" id="CWGJ01000028">
    <property type="protein sequence ID" value="CRX39394.1"/>
    <property type="molecule type" value="Genomic_DNA"/>
</dbReference>